<protein>
    <submittedName>
        <fullName evidence="2">Uncharacterized protein</fullName>
    </submittedName>
</protein>
<reference evidence="2 3" key="1">
    <citation type="submission" date="2019-04" db="EMBL/GenBank/DDBJ databases">
        <title>An improved genome assembly and genetic linkage map for asparagus bean, Vigna unguiculata ssp. sesquipedialis.</title>
        <authorList>
            <person name="Xia Q."/>
            <person name="Zhang R."/>
            <person name="Dong Y."/>
        </authorList>
    </citation>
    <scope>NUCLEOTIDE SEQUENCE [LARGE SCALE GENOMIC DNA]</scope>
    <source>
        <tissue evidence="2">Leaf</tissue>
    </source>
</reference>
<name>A0A4D6L5L3_VIGUN</name>
<evidence type="ECO:0000313" key="3">
    <source>
        <dbReference type="Proteomes" id="UP000501690"/>
    </source>
</evidence>
<keyword evidence="3" id="KW-1185">Reference proteome</keyword>
<evidence type="ECO:0000256" key="1">
    <source>
        <dbReference type="SAM" id="Coils"/>
    </source>
</evidence>
<dbReference type="EMBL" id="CP039346">
    <property type="protein sequence ID" value="QCD83760.1"/>
    <property type="molecule type" value="Genomic_DNA"/>
</dbReference>
<evidence type="ECO:0000313" key="2">
    <source>
        <dbReference type="EMBL" id="QCD83760.1"/>
    </source>
</evidence>
<accession>A0A4D6L5L3</accession>
<keyword evidence="1" id="KW-0175">Coiled coil</keyword>
<dbReference type="Proteomes" id="UP000501690">
    <property type="component" value="Linkage Group LG2"/>
</dbReference>
<dbReference type="AlphaFoldDB" id="A0A4D6L5L3"/>
<gene>
    <name evidence="2" type="ORF">DEO72_LG2g4107</name>
</gene>
<organism evidence="2 3">
    <name type="scientific">Vigna unguiculata</name>
    <name type="common">Cowpea</name>
    <dbReference type="NCBI Taxonomy" id="3917"/>
    <lineage>
        <taxon>Eukaryota</taxon>
        <taxon>Viridiplantae</taxon>
        <taxon>Streptophyta</taxon>
        <taxon>Embryophyta</taxon>
        <taxon>Tracheophyta</taxon>
        <taxon>Spermatophyta</taxon>
        <taxon>Magnoliopsida</taxon>
        <taxon>eudicotyledons</taxon>
        <taxon>Gunneridae</taxon>
        <taxon>Pentapetalae</taxon>
        <taxon>rosids</taxon>
        <taxon>fabids</taxon>
        <taxon>Fabales</taxon>
        <taxon>Fabaceae</taxon>
        <taxon>Papilionoideae</taxon>
        <taxon>50 kb inversion clade</taxon>
        <taxon>NPAAA clade</taxon>
        <taxon>indigoferoid/millettioid clade</taxon>
        <taxon>Phaseoleae</taxon>
        <taxon>Vigna</taxon>
    </lineage>
</organism>
<sequence>MALASMPRSKMQGQRVRTVDFINWYNDDEGQAQAQNPLHDDHVLGVDHSTRNFEEPPFNSNSHMLSQVCNEVQDLKNRMQGMEDMLGCVQGIEENLSNLTLDINRQMQKVNFNVNLILHKLED</sequence>
<feature type="coiled-coil region" evidence="1">
    <location>
        <begin position="65"/>
        <end position="109"/>
    </location>
</feature>
<proteinExistence type="predicted"/>